<evidence type="ECO:0000313" key="2">
    <source>
        <dbReference type="Proteomes" id="UP000189670"/>
    </source>
</evidence>
<protein>
    <recommendedName>
        <fullName evidence="3">DUF4143 domain-containing protein</fullName>
    </recommendedName>
</protein>
<organism evidence="1 2">
    <name type="scientific">Candidatus Magnetoglobus multicellularis str. Araruama</name>
    <dbReference type="NCBI Taxonomy" id="890399"/>
    <lineage>
        <taxon>Bacteria</taxon>
        <taxon>Pseudomonadati</taxon>
        <taxon>Thermodesulfobacteriota</taxon>
        <taxon>Desulfobacteria</taxon>
        <taxon>Desulfobacterales</taxon>
        <taxon>Desulfobacteraceae</taxon>
        <taxon>Candidatus Magnetoglobus</taxon>
    </lineage>
</organism>
<evidence type="ECO:0000313" key="1">
    <source>
        <dbReference type="EMBL" id="ETR73161.1"/>
    </source>
</evidence>
<dbReference type="EMBL" id="ATBP01000082">
    <property type="protein sequence ID" value="ETR73161.1"/>
    <property type="molecule type" value="Genomic_DNA"/>
</dbReference>
<sequence>MVFAKFVSITIFENRGMLLENFVFNELQRKYERCNYYKTKKNKVVDFYIIDDQSNQLLIQVTESLQNETTRKRETISLFNAMEECHIDTGLIITKDEEETIKGKEGIINVIPIYKWIDIL</sequence>
<proteinExistence type="predicted"/>
<name>A0A1V1PE58_9BACT</name>
<gene>
    <name evidence="1" type="ORF">OMM_07117</name>
</gene>
<comment type="caution">
    <text evidence="1">The sequence shown here is derived from an EMBL/GenBank/DDBJ whole genome shotgun (WGS) entry which is preliminary data.</text>
</comment>
<dbReference type="PANTHER" id="PTHR33295">
    <property type="entry name" value="ATPASE"/>
    <property type="match status" value="1"/>
</dbReference>
<evidence type="ECO:0008006" key="3">
    <source>
        <dbReference type="Google" id="ProtNLM"/>
    </source>
</evidence>
<reference evidence="2" key="1">
    <citation type="submission" date="2012-11" db="EMBL/GenBank/DDBJ databases">
        <authorList>
            <person name="Lucero-Rivera Y.E."/>
            <person name="Tovar-Ramirez D."/>
        </authorList>
    </citation>
    <scope>NUCLEOTIDE SEQUENCE [LARGE SCALE GENOMIC DNA]</scope>
    <source>
        <strain evidence="2">Araruama</strain>
    </source>
</reference>
<dbReference type="Proteomes" id="UP000189670">
    <property type="component" value="Unassembled WGS sequence"/>
</dbReference>
<dbReference type="PANTHER" id="PTHR33295:SF8">
    <property type="entry name" value="AAA+ ATPASE DOMAIN-CONTAINING PROTEIN"/>
    <property type="match status" value="1"/>
</dbReference>
<accession>A0A1V1PE58</accession>
<dbReference type="AlphaFoldDB" id="A0A1V1PE58"/>